<keyword evidence="3" id="KW-1185">Reference proteome</keyword>
<evidence type="ECO:0000313" key="3">
    <source>
        <dbReference type="Proteomes" id="UP001190700"/>
    </source>
</evidence>
<gene>
    <name evidence="2" type="ORF">CYMTET_22979</name>
</gene>
<name>A0AAE0FZA6_9CHLO</name>
<keyword evidence="1" id="KW-0732">Signal</keyword>
<proteinExistence type="predicted"/>
<protein>
    <submittedName>
        <fullName evidence="2">Uncharacterized protein</fullName>
    </submittedName>
</protein>
<organism evidence="2 3">
    <name type="scientific">Cymbomonas tetramitiformis</name>
    <dbReference type="NCBI Taxonomy" id="36881"/>
    <lineage>
        <taxon>Eukaryota</taxon>
        <taxon>Viridiplantae</taxon>
        <taxon>Chlorophyta</taxon>
        <taxon>Pyramimonadophyceae</taxon>
        <taxon>Pyramimonadales</taxon>
        <taxon>Pyramimonadaceae</taxon>
        <taxon>Cymbomonas</taxon>
    </lineage>
</organism>
<feature type="signal peptide" evidence="1">
    <location>
        <begin position="1"/>
        <end position="30"/>
    </location>
</feature>
<comment type="caution">
    <text evidence="2">The sequence shown here is derived from an EMBL/GenBank/DDBJ whole genome shotgun (WGS) entry which is preliminary data.</text>
</comment>
<dbReference type="AlphaFoldDB" id="A0AAE0FZA6"/>
<feature type="chain" id="PRO_5042041971" evidence="1">
    <location>
        <begin position="31"/>
        <end position="221"/>
    </location>
</feature>
<evidence type="ECO:0000256" key="1">
    <source>
        <dbReference type="SAM" id="SignalP"/>
    </source>
</evidence>
<dbReference type="EMBL" id="LGRX02011783">
    <property type="protein sequence ID" value="KAK3268523.1"/>
    <property type="molecule type" value="Genomic_DNA"/>
</dbReference>
<dbReference type="Proteomes" id="UP001190700">
    <property type="component" value="Unassembled WGS sequence"/>
</dbReference>
<sequence>MYRMKSIMSSGHCAYLKLLVVCSALPDVRGYILGDYDYRECWDDNVYRNFACQDNFNAFWSESPPSSVQAGAELNVSTRLTYPLTWAIDFFENGNGFAFNHVNLHACHSGRYCVPQIGPDMNTVFHSQALRFNATTFDYQNGFASAEQALFFTLDPGLWTVFVHARVLEVVKGQTVQHDVAYAFELSVLEVCDGYLSEDNQTCITCRNGQIGDDITRTCGC</sequence>
<evidence type="ECO:0000313" key="2">
    <source>
        <dbReference type="EMBL" id="KAK3268523.1"/>
    </source>
</evidence>
<reference evidence="2 3" key="1">
    <citation type="journal article" date="2015" name="Genome Biol. Evol.">
        <title>Comparative Genomics of a Bacterivorous Green Alga Reveals Evolutionary Causalities and Consequences of Phago-Mixotrophic Mode of Nutrition.</title>
        <authorList>
            <person name="Burns J.A."/>
            <person name="Paasch A."/>
            <person name="Narechania A."/>
            <person name="Kim E."/>
        </authorList>
    </citation>
    <scope>NUCLEOTIDE SEQUENCE [LARGE SCALE GENOMIC DNA]</scope>
    <source>
        <strain evidence="2 3">PLY_AMNH</strain>
    </source>
</reference>
<accession>A0AAE0FZA6</accession>